<evidence type="ECO:0000256" key="1">
    <source>
        <dbReference type="ARBA" id="ARBA00009477"/>
    </source>
</evidence>
<gene>
    <name evidence="3" type="ORF">SAMN05444581_11929</name>
</gene>
<evidence type="ECO:0000313" key="3">
    <source>
        <dbReference type="EMBL" id="SFK77337.1"/>
    </source>
</evidence>
<dbReference type="InterPro" id="IPR006143">
    <property type="entry name" value="RND_pump_MFP"/>
</dbReference>
<dbReference type="Gene3D" id="2.40.50.100">
    <property type="match status" value="1"/>
</dbReference>
<protein>
    <submittedName>
        <fullName evidence="3">RND family efflux transporter, MFP subunit</fullName>
    </submittedName>
</protein>
<dbReference type="AlphaFoldDB" id="A0A1I4CAI9"/>
<feature type="chain" id="PRO_5011653096" evidence="2">
    <location>
        <begin position="20"/>
        <end position="321"/>
    </location>
</feature>
<keyword evidence="2" id="KW-0732">Signal</keyword>
<dbReference type="STRING" id="1612308.SAMN05444581_11929"/>
<evidence type="ECO:0000313" key="4">
    <source>
        <dbReference type="Proteomes" id="UP000198755"/>
    </source>
</evidence>
<keyword evidence="4" id="KW-1185">Reference proteome</keyword>
<accession>A0A1I4CAI9</accession>
<dbReference type="Gene3D" id="2.40.420.20">
    <property type="match status" value="1"/>
</dbReference>
<comment type="similarity">
    <text evidence="1">Belongs to the membrane fusion protein (MFP) (TC 8.A.1) family.</text>
</comment>
<sequence>MRFALIVFSTAILAPHAFAEDFSVHSSQVDDLKAVIATVEPVHLLAARARIGGTIIRLKVKEGDRLTAGAEVGLVVDQKLALQIQALDSRIKSQQAQRDQAKIDFDRVTELRSRGISSQVQFDQARTALDVAERTAAAMRSDRDVIVQQTAEGTVLAPGAGRVLTVPASEGRVVLPGETLATLAEDNYVLRLSLPERHARFMRAGDDVLIAARGDQAEDNGAMRRGKVRIVYPEIQGGRVIADVDVGDLGDYFVGERTRVYLPTGKRDTILVPADAVYRRAGVNFVRLRDGAEVVVQPGETRPDGVEILSGLKDGDVVLRP</sequence>
<dbReference type="Gene3D" id="1.10.287.470">
    <property type="entry name" value="Helix hairpin bin"/>
    <property type="match status" value="1"/>
</dbReference>
<dbReference type="PANTHER" id="PTHR30469">
    <property type="entry name" value="MULTIDRUG RESISTANCE PROTEIN MDTA"/>
    <property type="match status" value="1"/>
</dbReference>
<name>A0A1I4CAI9_9HYPH</name>
<dbReference type="PANTHER" id="PTHR30469:SF15">
    <property type="entry name" value="HLYD FAMILY OF SECRETION PROTEINS"/>
    <property type="match status" value="1"/>
</dbReference>
<dbReference type="EMBL" id="FOSN01000019">
    <property type="protein sequence ID" value="SFK77337.1"/>
    <property type="molecule type" value="Genomic_DNA"/>
</dbReference>
<reference evidence="3 4" key="1">
    <citation type="submission" date="2016-10" db="EMBL/GenBank/DDBJ databases">
        <authorList>
            <person name="de Groot N.N."/>
        </authorList>
    </citation>
    <scope>NUCLEOTIDE SEQUENCE [LARGE SCALE GENOMIC DNA]</scope>
    <source>
        <strain evidence="3 4">NE2</strain>
    </source>
</reference>
<feature type="signal peptide" evidence="2">
    <location>
        <begin position="1"/>
        <end position="19"/>
    </location>
</feature>
<dbReference type="OrthoDB" id="7914255at2"/>
<evidence type="ECO:0000256" key="2">
    <source>
        <dbReference type="SAM" id="SignalP"/>
    </source>
</evidence>
<organism evidence="3 4">
    <name type="scientific">Methylocapsa palsarum</name>
    <dbReference type="NCBI Taxonomy" id="1612308"/>
    <lineage>
        <taxon>Bacteria</taxon>
        <taxon>Pseudomonadati</taxon>
        <taxon>Pseudomonadota</taxon>
        <taxon>Alphaproteobacteria</taxon>
        <taxon>Hyphomicrobiales</taxon>
        <taxon>Beijerinckiaceae</taxon>
        <taxon>Methylocapsa</taxon>
    </lineage>
</organism>
<proteinExistence type="inferred from homology"/>
<dbReference type="GO" id="GO:1990281">
    <property type="term" value="C:efflux pump complex"/>
    <property type="evidence" value="ECO:0007669"/>
    <property type="project" value="TreeGrafter"/>
</dbReference>
<dbReference type="Gene3D" id="2.40.30.170">
    <property type="match status" value="1"/>
</dbReference>
<dbReference type="GO" id="GO:0015562">
    <property type="term" value="F:efflux transmembrane transporter activity"/>
    <property type="evidence" value="ECO:0007669"/>
    <property type="project" value="TreeGrafter"/>
</dbReference>
<dbReference type="NCBIfam" id="TIGR01730">
    <property type="entry name" value="RND_mfp"/>
    <property type="match status" value="1"/>
</dbReference>
<dbReference type="Proteomes" id="UP000198755">
    <property type="component" value="Unassembled WGS sequence"/>
</dbReference>
<dbReference type="SUPFAM" id="SSF111369">
    <property type="entry name" value="HlyD-like secretion proteins"/>
    <property type="match status" value="1"/>
</dbReference>